<comment type="caution">
    <text evidence="3">The sequence shown here is derived from an EMBL/GenBank/DDBJ whole genome shotgun (WGS) entry which is preliminary data.</text>
</comment>
<evidence type="ECO:0000259" key="1">
    <source>
        <dbReference type="Pfam" id="PF13569"/>
    </source>
</evidence>
<gene>
    <name evidence="3" type="ORF">ETD85_49395</name>
</gene>
<dbReference type="Pfam" id="PF13569">
    <property type="entry name" value="DUF4132"/>
    <property type="match status" value="1"/>
</dbReference>
<sequence length="806" mass="89411">MGVLEDFSRLIGWSGEWADPPTRALFTRFDDGGRPGADGTERRMYAYWAQFRLSLAFRAGRGLDPALLAVVRDIAGGDTPWAAQDAVFLWSVAYSLRAWRHPDFEEVYRIPTSIARSLDYPDRRRVLMDPYDWSRKHDKEAWEALGERLTDLLTEPAANGPAGVVRNLIWDLDPIARAMAEDYGPRLAAPAVLPLLKHWVRTRSGKPGDKWLEKAGRLLTDEAVTVLRDILTRVAAHRETPAERRITAHGERALTVFLDERTILPVRGMVWTCELIDRPWVPGLLGDLAVTCGTGFGGTGANCRSEKLANAAVNVLARRGGLDTVSPLARVQVKVRRKSVLAGVAETLDAVAAAAGLSREQLLDRTVPAFGLDADGVREEKIGGHLVRLHADGPALSFVNPAGRAVKSAPQAIRKDPALAELKATLKELKQTLPAERFRLERALIEERRWDWAQVTELFLDHPVTGRYARDLIWQMGQGFAGLPVRTETGWELAGPHGGRARPGPKSPIRLWHPIREPVEDVRAWRDHLLELGVRQPYKQAFREIYLLTPAEEETRTLSNRFAGHVLRYGQAKALLNQRGWRDLSIGHWDYECGGNEGEAVKELSGWRVRWGMHVTGDPEADGWGSASFCETEALRFQRAGSLSLGDAPLAEVPPLVLSEVLRDADLAVGVASLGLADQAMPGHEDYWHSYGFGELQESARMRRDALSRLLPRLKIAGRVELTDRFLRVRGDRRTYKIHLGSGNILMEPNDAYLCIVPGPGRPAQAVFLPFEEDGGMLSVILSKAFLLAGDAAITDPSITRQLVLT</sequence>
<organism evidence="3 4">
    <name type="scientific">Nonomuraea zeae</name>
    <dbReference type="NCBI Taxonomy" id="1642303"/>
    <lineage>
        <taxon>Bacteria</taxon>
        <taxon>Bacillati</taxon>
        <taxon>Actinomycetota</taxon>
        <taxon>Actinomycetes</taxon>
        <taxon>Streptosporangiales</taxon>
        <taxon>Streptosporangiaceae</taxon>
        <taxon>Nonomuraea</taxon>
    </lineage>
</organism>
<dbReference type="EMBL" id="VCKX01000274">
    <property type="protein sequence ID" value="TMR22506.1"/>
    <property type="molecule type" value="Genomic_DNA"/>
</dbReference>
<dbReference type="Proteomes" id="UP000306628">
    <property type="component" value="Unassembled WGS sequence"/>
</dbReference>
<feature type="domain" description="DUF4132" evidence="1">
    <location>
        <begin position="403"/>
        <end position="581"/>
    </location>
</feature>
<keyword evidence="4" id="KW-1185">Reference proteome</keyword>
<dbReference type="RefSeq" id="WP_138696793.1">
    <property type="nucleotide sequence ID" value="NZ_JBHSAZ010000114.1"/>
</dbReference>
<evidence type="ECO:0000313" key="3">
    <source>
        <dbReference type="EMBL" id="TMR22506.1"/>
    </source>
</evidence>
<dbReference type="Pfam" id="PF24879">
    <property type="entry name" value="DUF7737"/>
    <property type="match status" value="1"/>
</dbReference>
<evidence type="ECO:0000313" key="4">
    <source>
        <dbReference type="Proteomes" id="UP000306628"/>
    </source>
</evidence>
<dbReference type="InterPro" id="IPR056639">
    <property type="entry name" value="DUF7737"/>
</dbReference>
<dbReference type="InterPro" id="IPR025406">
    <property type="entry name" value="DUF4132"/>
</dbReference>
<dbReference type="OrthoDB" id="9763697at2"/>
<protein>
    <submittedName>
        <fullName evidence="3">DUF4132 domain-containing protein</fullName>
    </submittedName>
</protein>
<evidence type="ECO:0000259" key="2">
    <source>
        <dbReference type="Pfam" id="PF24879"/>
    </source>
</evidence>
<proteinExistence type="predicted"/>
<reference evidence="3 4" key="1">
    <citation type="submission" date="2019-05" db="EMBL/GenBank/DDBJ databases">
        <title>Draft genome sequence of Nonomuraea zeae DSM 100528.</title>
        <authorList>
            <person name="Saricaoglu S."/>
            <person name="Isik K."/>
        </authorList>
    </citation>
    <scope>NUCLEOTIDE SEQUENCE [LARGE SCALE GENOMIC DNA]</scope>
    <source>
        <strain evidence="3 4">DSM 100528</strain>
    </source>
</reference>
<dbReference type="AlphaFoldDB" id="A0A5S4FP97"/>
<feature type="domain" description="DUF7737" evidence="2">
    <location>
        <begin position="700"/>
        <end position="803"/>
    </location>
</feature>
<accession>A0A5S4FP97</accession>
<name>A0A5S4FP97_9ACTN</name>